<evidence type="ECO:0000313" key="11">
    <source>
        <dbReference type="EMBL" id="TCV00900.1"/>
    </source>
</evidence>
<gene>
    <name evidence="11" type="ORF">EV671_100729</name>
</gene>
<keyword evidence="5" id="KW-0479">Metal-binding</keyword>
<evidence type="ECO:0000256" key="4">
    <source>
        <dbReference type="ARBA" id="ARBA00022695"/>
    </source>
</evidence>
<sequence length="101" mass="11475">MHLSIAQARDALAALCRRHHIERLEVFGSAARGDDFKPQSDADLLVSFEPGYRVGLDEWDAARRDFEALLGRRVDLVQAGAVRNPFVLRQIERERELLYAA</sequence>
<keyword evidence="8" id="KW-0460">Magnesium</keyword>
<dbReference type="Gene3D" id="3.30.460.10">
    <property type="entry name" value="Beta Polymerase, domain 2"/>
    <property type="match status" value="1"/>
</dbReference>
<dbReference type="GO" id="GO:0046872">
    <property type="term" value="F:metal ion binding"/>
    <property type="evidence" value="ECO:0007669"/>
    <property type="project" value="UniProtKB-KW"/>
</dbReference>
<dbReference type="PANTHER" id="PTHR33571">
    <property type="entry name" value="SSL8005 PROTEIN"/>
    <property type="match status" value="1"/>
</dbReference>
<evidence type="ECO:0000256" key="6">
    <source>
        <dbReference type="ARBA" id="ARBA00022741"/>
    </source>
</evidence>
<dbReference type="GO" id="GO:0016779">
    <property type="term" value="F:nucleotidyltransferase activity"/>
    <property type="evidence" value="ECO:0007669"/>
    <property type="project" value="UniProtKB-KW"/>
</dbReference>
<feature type="domain" description="Polymerase nucleotidyl transferase" evidence="10">
    <location>
        <begin position="12"/>
        <end position="97"/>
    </location>
</feature>
<evidence type="ECO:0000256" key="8">
    <source>
        <dbReference type="ARBA" id="ARBA00022842"/>
    </source>
</evidence>
<dbReference type="Pfam" id="PF01909">
    <property type="entry name" value="NTP_transf_2"/>
    <property type="match status" value="1"/>
</dbReference>
<dbReference type="PANTHER" id="PTHR33571:SF12">
    <property type="entry name" value="BSL3053 PROTEIN"/>
    <property type="match status" value="1"/>
</dbReference>
<dbReference type="AlphaFoldDB" id="A0A4V2VS41"/>
<dbReference type="OrthoDB" id="561385at2"/>
<accession>A0A4V2VS41</accession>
<keyword evidence="6" id="KW-0547">Nucleotide-binding</keyword>
<dbReference type="EMBL" id="SMBU01000007">
    <property type="protein sequence ID" value="TCV00900.1"/>
    <property type="molecule type" value="Genomic_DNA"/>
</dbReference>
<evidence type="ECO:0000259" key="10">
    <source>
        <dbReference type="Pfam" id="PF01909"/>
    </source>
</evidence>
<dbReference type="Proteomes" id="UP000295110">
    <property type="component" value="Unassembled WGS sequence"/>
</dbReference>
<comment type="similarity">
    <text evidence="9">Belongs to the MntA antitoxin family.</text>
</comment>
<keyword evidence="4" id="KW-0548">Nucleotidyltransferase</keyword>
<keyword evidence="7" id="KW-0067">ATP-binding</keyword>
<dbReference type="RefSeq" id="WP_132570753.1">
    <property type="nucleotide sequence ID" value="NZ_CBCSGL010000043.1"/>
</dbReference>
<keyword evidence="12" id="KW-1185">Reference proteome</keyword>
<proteinExistence type="inferred from homology"/>
<keyword evidence="3" id="KW-0808">Transferase</keyword>
<dbReference type="GO" id="GO:0005524">
    <property type="term" value="F:ATP binding"/>
    <property type="evidence" value="ECO:0007669"/>
    <property type="project" value="UniProtKB-KW"/>
</dbReference>
<evidence type="ECO:0000313" key="12">
    <source>
        <dbReference type="Proteomes" id="UP000295110"/>
    </source>
</evidence>
<keyword evidence="2" id="KW-1277">Toxin-antitoxin system</keyword>
<name>A0A4V2VS41_ROSSA</name>
<dbReference type="InterPro" id="IPR043519">
    <property type="entry name" value="NT_sf"/>
</dbReference>
<evidence type="ECO:0000256" key="2">
    <source>
        <dbReference type="ARBA" id="ARBA00022649"/>
    </source>
</evidence>
<protein>
    <recommendedName>
        <fullName evidence="10">Polymerase nucleotidyl transferase domain-containing protein</fullName>
    </recommendedName>
</protein>
<evidence type="ECO:0000256" key="3">
    <source>
        <dbReference type="ARBA" id="ARBA00022679"/>
    </source>
</evidence>
<reference evidence="11 12" key="1">
    <citation type="submission" date="2019-03" db="EMBL/GenBank/DDBJ databases">
        <title>Genomic Encyclopedia of Type Strains, Phase IV (KMG-IV): sequencing the most valuable type-strain genomes for metagenomic binning, comparative biology and taxonomic classification.</title>
        <authorList>
            <person name="Goeker M."/>
        </authorList>
    </citation>
    <scope>NUCLEOTIDE SEQUENCE [LARGE SCALE GENOMIC DNA]</scope>
    <source>
        <strain evidence="11 12">DSM 654</strain>
    </source>
</reference>
<evidence type="ECO:0000256" key="1">
    <source>
        <dbReference type="ARBA" id="ARBA00001946"/>
    </source>
</evidence>
<comment type="cofactor">
    <cofactor evidence="1">
        <name>Mg(2+)</name>
        <dbReference type="ChEBI" id="CHEBI:18420"/>
    </cofactor>
</comment>
<comment type="caution">
    <text evidence="11">The sequence shown here is derived from an EMBL/GenBank/DDBJ whole genome shotgun (WGS) entry which is preliminary data.</text>
</comment>
<evidence type="ECO:0000256" key="7">
    <source>
        <dbReference type="ARBA" id="ARBA00022840"/>
    </source>
</evidence>
<dbReference type="InterPro" id="IPR052038">
    <property type="entry name" value="Type-VII_TA_antitoxin"/>
</dbReference>
<evidence type="ECO:0000256" key="5">
    <source>
        <dbReference type="ARBA" id="ARBA00022723"/>
    </source>
</evidence>
<organism evidence="11 12">
    <name type="scientific">Roseateles saccharophilus</name>
    <name type="common">Pseudomonas saccharophila</name>
    <dbReference type="NCBI Taxonomy" id="304"/>
    <lineage>
        <taxon>Bacteria</taxon>
        <taxon>Pseudomonadati</taxon>
        <taxon>Pseudomonadota</taxon>
        <taxon>Betaproteobacteria</taxon>
        <taxon>Burkholderiales</taxon>
        <taxon>Sphaerotilaceae</taxon>
        <taxon>Roseateles</taxon>
    </lineage>
</organism>
<dbReference type="InterPro" id="IPR002934">
    <property type="entry name" value="Polymerase_NTP_transf_dom"/>
</dbReference>
<evidence type="ECO:0000256" key="9">
    <source>
        <dbReference type="ARBA" id="ARBA00038276"/>
    </source>
</evidence>
<dbReference type="CDD" id="cd05403">
    <property type="entry name" value="NT_KNTase_like"/>
    <property type="match status" value="1"/>
</dbReference>
<dbReference type="SUPFAM" id="SSF81301">
    <property type="entry name" value="Nucleotidyltransferase"/>
    <property type="match status" value="1"/>
</dbReference>